<dbReference type="PROSITE" id="PS50041">
    <property type="entry name" value="C_TYPE_LECTIN_2"/>
    <property type="match status" value="1"/>
</dbReference>
<dbReference type="PANTHER" id="PTHR45784:SF3">
    <property type="entry name" value="C-TYPE LECTIN DOMAIN FAMILY 4 MEMBER K-LIKE-RELATED"/>
    <property type="match status" value="1"/>
</dbReference>
<dbReference type="Proteomes" id="UP000694565">
    <property type="component" value="Unplaced"/>
</dbReference>
<dbReference type="GeneTree" id="ENSGT00940000163911"/>
<evidence type="ECO:0000259" key="2">
    <source>
        <dbReference type="PROSITE" id="PS50041"/>
    </source>
</evidence>
<keyword evidence="1" id="KW-1015">Disulfide bond</keyword>
<dbReference type="InterPro" id="IPR018378">
    <property type="entry name" value="C-type_lectin_CS"/>
</dbReference>
<organism evidence="3 4">
    <name type="scientific">Cyclopterus lumpus</name>
    <name type="common">Lumpsucker</name>
    <dbReference type="NCBI Taxonomy" id="8103"/>
    <lineage>
        <taxon>Eukaryota</taxon>
        <taxon>Metazoa</taxon>
        <taxon>Chordata</taxon>
        <taxon>Craniata</taxon>
        <taxon>Vertebrata</taxon>
        <taxon>Euteleostomi</taxon>
        <taxon>Actinopterygii</taxon>
        <taxon>Neopterygii</taxon>
        <taxon>Teleostei</taxon>
        <taxon>Neoteleostei</taxon>
        <taxon>Acanthomorphata</taxon>
        <taxon>Eupercaria</taxon>
        <taxon>Perciformes</taxon>
        <taxon>Cottioidei</taxon>
        <taxon>Cottales</taxon>
        <taxon>Cyclopteridae</taxon>
        <taxon>Cyclopterus</taxon>
    </lineage>
</organism>
<dbReference type="Gene3D" id="3.10.100.10">
    <property type="entry name" value="Mannose-Binding Protein A, subunit A"/>
    <property type="match status" value="1"/>
</dbReference>
<dbReference type="InterPro" id="IPR016187">
    <property type="entry name" value="CTDL_fold"/>
</dbReference>
<sequence>MFIFTQVRPNETFVLINTTMFWTVAQNYCREHHTDLAMVRNIEENQMVQNLVPSGDRVWIGLHREGWKWSDGSDSSLRNWRPNEPNRGPYESCVAADFSADGQWEDLECNVKSAFICYSGEHIVCFICGCSKSQM</sequence>
<dbReference type="SUPFAM" id="SSF56436">
    <property type="entry name" value="C-type lectin-like"/>
    <property type="match status" value="1"/>
</dbReference>
<feature type="domain" description="C-type lectin" evidence="2">
    <location>
        <begin position="8"/>
        <end position="118"/>
    </location>
</feature>
<keyword evidence="4" id="KW-1185">Reference proteome</keyword>
<dbReference type="Ensembl" id="ENSCLMT00005002516.1">
    <property type="protein sequence ID" value="ENSCLMP00005002408.1"/>
    <property type="gene ID" value="ENSCLMG00005001215.1"/>
</dbReference>
<dbReference type="AlphaFoldDB" id="A0A8C2WL66"/>
<accession>A0A8C2WL66</accession>
<reference evidence="3" key="1">
    <citation type="submission" date="2025-08" db="UniProtKB">
        <authorList>
            <consortium name="Ensembl"/>
        </authorList>
    </citation>
    <scope>IDENTIFICATION</scope>
</reference>
<evidence type="ECO:0000313" key="3">
    <source>
        <dbReference type="Ensembl" id="ENSCLMP00005002408.1"/>
    </source>
</evidence>
<dbReference type="PANTHER" id="PTHR45784">
    <property type="entry name" value="C-TYPE LECTIN DOMAIN FAMILY 20 MEMBER A-RELATED"/>
    <property type="match status" value="1"/>
</dbReference>
<evidence type="ECO:0000256" key="1">
    <source>
        <dbReference type="ARBA" id="ARBA00023157"/>
    </source>
</evidence>
<proteinExistence type="predicted"/>
<dbReference type="InterPro" id="IPR016186">
    <property type="entry name" value="C-type_lectin-like/link_sf"/>
</dbReference>
<dbReference type="SMART" id="SM00034">
    <property type="entry name" value="CLECT"/>
    <property type="match status" value="1"/>
</dbReference>
<dbReference type="InterPro" id="IPR001304">
    <property type="entry name" value="C-type_lectin-like"/>
</dbReference>
<dbReference type="Pfam" id="PF00059">
    <property type="entry name" value="Lectin_C"/>
    <property type="match status" value="1"/>
</dbReference>
<protein>
    <recommendedName>
        <fullName evidence="2">C-type lectin domain-containing protein</fullName>
    </recommendedName>
</protein>
<dbReference type="PROSITE" id="PS00615">
    <property type="entry name" value="C_TYPE_LECTIN_1"/>
    <property type="match status" value="1"/>
</dbReference>
<evidence type="ECO:0000313" key="4">
    <source>
        <dbReference type="Proteomes" id="UP000694565"/>
    </source>
</evidence>
<reference evidence="3" key="2">
    <citation type="submission" date="2025-09" db="UniProtKB">
        <authorList>
            <consortium name="Ensembl"/>
        </authorList>
    </citation>
    <scope>IDENTIFICATION</scope>
</reference>
<name>A0A8C2WL66_CYCLU</name>